<dbReference type="KEGG" id="spaa:SPAPADRAFT_58389"/>
<evidence type="ECO:0000256" key="1">
    <source>
        <dbReference type="SAM" id="MobiDB-lite"/>
    </source>
</evidence>
<dbReference type="OMA" id="TIMAFRQ"/>
<feature type="compositionally biased region" description="Low complexity" evidence="1">
    <location>
        <begin position="200"/>
        <end position="213"/>
    </location>
</feature>
<sequence>MLFLIDIIFNVFTTFIPLLLSMKALDTTIEFHLASYQFLLNYWLYYALLQYIQHQFVHRTAISYVVSCIKLWLFYGHNNNLCSLNHFFVSRGFRNYSNFKSYEDRMINPFFNRIIPSFKSLSVVLNKLGSKYLKPIDYQSEETSIDYYLARFFELLNNVLVALNGHKYEQKVKSPTHSPRHKRSSSKLSDEIKMKKVRSRSSSITSNKSNRSRVPTPGIGERLLRQSSPVPYPMGEYLDMAASVAEVPSKRKSSLGRRTKSNGDYELDASIRKFRQQQFEQQVYYNEQQQPYVKVDGMKVDPNSLKVVHEYLNGDKLPELGQFQS</sequence>
<dbReference type="AlphaFoldDB" id="G3AG55"/>
<organism evidence="3">
    <name type="scientific">Spathaspora passalidarum (strain NRRL Y-27907 / 11-Y1)</name>
    <dbReference type="NCBI Taxonomy" id="619300"/>
    <lineage>
        <taxon>Eukaryota</taxon>
        <taxon>Fungi</taxon>
        <taxon>Dikarya</taxon>
        <taxon>Ascomycota</taxon>
        <taxon>Saccharomycotina</taxon>
        <taxon>Pichiomycetes</taxon>
        <taxon>Debaryomycetaceae</taxon>
        <taxon>Spathaspora</taxon>
    </lineage>
</organism>
<dbReference type="InParanoid" id="G3AG55"/>
<dbReference type="Proteomes" id="UP000000709">
    <property type="component" value="Unassembled WGS sequence"/>
</dbReference>
<evidence type="ECO:0000313" key="3">
    <source>
        <dbReference type="Proteomes" id="UP000000709"/>
    </source>
</evidence>
<name>G3AG55_SPAPN</name>
<evidence type="ECO:0000313" key="2">
    <source>
        <dbReference type="EMBL" id="EGW35194.1"/>
    </source>
</evidence>
<accession>G3AG55</accession>
<dbReference type="RefSeq" id="XP_007372606.1">
    <property type="nucleotide sequence ID" value="XM_007372544.1"/>
</dbReference>
<reference evidence="2 3" key="1">
    <citation type="journal article" date="2011" name="Proc. Natl. Acad. Sci. U.S.A.">
        <title>Comparative genomics of xylose-fermenting fungi for enhanced biofuel production.</title>
        <authorList>
            <person name="Wohlbach D.J."/>
            <person name="Kuo A."/>
            <person name="Sato T.K."/>
            <person name="Potts K.M."/>
            <person name="Salamov A.A."/>
            <person name="LaButti K.M."/>
            <person name="Sun H."/>
            <person name="Clum A."/>
            <person name="Pangilinan J.L."/>
            <person name="Lindquist E.A."/>
            <person name="Lucas S."/>
            <person name="Lapidus A."/>
            <person name="Jin M."/>
            <person name="Gunawan C."/>
            <person name="Balan V."/>
            <person name="Dale B.E."/>
            <person name="Jeffries T.W."/>
            <person name="Zinkel R."/>
            <person name="Barry K.W."/>
            <person name="Grigoriev I.V."/>
            <person name="Gasch A.P."/>
        </authorList>
    </citation>
    <scope>NUCLEOTIDE SEQUENCE [LARGE SCALE GENOMIC DNA]</scope>
    <source>
        <strain evidence="3">NRRL Y-27907 / 11-Y1</strain>
    </source>
</reference>
<dbReference type="EMBL" id="GL996499">
    <property type="protein sequence ID" value="EGW35194.1"/>
    <property type="molecule type" value="Genomic_DNA"/>
</dbReference>
<dbReference type="OrthoDB" id="4023438at2759"/>
<proteinExistence type="predicted"/>
<dbReference type="GeneID" id="18872433"/>
<keyword evidence="3" id="KW-1185">Reference proteome</keyword>
<dbReference type="HOGENOM" id="CLU_855723_0_0_1"/>
<gene>
    <name evidence="2" type="ORF">SPAPADRAFT_58389</name>
</gene>
<protein>
    <submittedName>
        <fullName evidence="2">Uncharacterized protein</fullName>
    </submittedName>
</protein>
<feature type="region of interest" description="Disordered" evidence="1">
    <location>
        <begin position="170"/>
        <end position="226"/>
    </location>
</feature>
<dbReference type="eggNOG" id="ENOG502T5W0">
    <property type="taxonomic scope" value="Eukaryota"/>
</dbReference>